<name>A0ABR8UGI7_9GAMM</name>
<keyword evidence="3" id="KW-1185">Reference proteome</keyword>
<reference evidence="2 3" key="1">
    <citation type="submission" date="2020-08" db="EMBL/GenBank/DDBJ databases">
        <title>A Genomic Blueprint of the Chicken Gut Microbiome.</title>
        <authorList>
            <person name="Gilroy R."/>
            <person name="Ravi A."/>
            <person name="Getino M."/>
            <person name="Pursley I."/>
            <person name="Horton D.L."/>
            <person name="Alikhan N.-F."/>
            <person name="Baker D."/>
            <person name="Gharbi K."/>
            <person name="Hall N."/>
            <person name="Watson M."/>
            <person name="Adriaenssens E.M."/>
            <person name="Foster-Nyarko E."/>
            <person name="Jarju S."/>
            <person name="Secka A."/>
            <person name="Antonio M."/>
            <person name="Oren A."/>
            <person name="Chaudhuri R."/>
            <person name="La Ragione R.M."/>
            <person name="Hildebrand F."/>
            <person name="Pallen M.J."/>
        </authorList>
    </citation>
    <scope>NUCLEOTIDE SEQUENCE [LARGE SCALE GENOMIC DNA]</scope>
    <source>
        <strain evidence="2 3">Sa2BVA3</strain>
    </source>
</reference>
<evidence type="ECO:0000313" key="2">
    <source>
        <dbReference type="EMBL" id="MBD7987138.1"/>
    </source>
</evidence>
<organism evidence="2 3">
    <name type="scientific">Luteimonas colneyensis</name>
    <dbReference type="NCBI Taxonomy" id="2762230"/>
    <lineage>
        <taxon>Bacteria</taxon>
        <taxon>Pseudomonadati</taxon>
        <taxon>Pseudomonadota</taxon>
        <taxon>Gammaproteobacteria</taxon>
        <taxon>Lysobacterales</taxon>
        <taxon>Lysobacteraceae</taxon>
        <taxon>Luteimonas</taxon>
    </lineage>
</organism>
<proteinExistence type="predicted"/>
<dbReference type="EMBL" id="JACSQJ010000001">
    <property type="protein sequence ID" value="MBD7987138.1"/>
    <property type="molecule type" value="Genomic_DNA"/>
</dbReference>
<dbReference type="Proteomes" id="UP000647183">
    <property type="component" value="Unassembled WGS sequence"/>
</dbReference>
<comment type="caution">
    <text evidence="2">The sequence shown here is derived from an EMBL/GenBank/DDBJ whole genome shotgun (WGS) entry which is preliminary data.</text>
</comment>
<sequence>MTGFAKALAAFRVRQPAQVQAETDAMVARLLAPLDELARDFQTELGRMHADGSLPDRRKAPRKEPAR</sequence>
<gene>
    <name evidence="2" type="ORF">H9645_03760</name>
</gene>
<feature type="region of interest" description="Disordered" evidence="1">
    <location>
        <begin position="46"/>
        <end position="67"/>
    </location>
</feature>
<evidence type="ECO:0000313" key="3">
    <source>
        <dbReference type="Proteomes" id="UP000647183"/>
    </source>
</evidence>
<protein>
    <submittedName>
        <fullName evidence="2">Uncharacterized protein</fullName>
    </submittedName>
</protein>
<dbReference type="RefSeq" id="WP_191728352.1">
    <property type="nucleotide sequence ID" value="NZ_JACSQJ010000001.1"/>
</dbReference>
<evidence type="ECO:0000256" key="1">
    <source>
        <dbReference type="SAM" id="MobiDB-lite"/>
    </source>
</evidence>
<accession>A0ABR8UGI7</accession>